<feature type="signal peptide" evidence="2">
    <location>
        <begin position="1"/>
        <end position="29"/>
    </location>
</feature>
<evidence type="ECO:0000313" key="3">
    <source>
        <dbReference type="EMBL" id="TDU64568.1"/>
    </source>
</evidence>
<evidence type="ECO:0000256" key="1">
    <source>
        <dbReference type="SAM" id="MobiDB-lite"/>
    </source>
</evidence>
<name>A0A4R7RK88_9BACT</name>
<gene>
    <name evidence="3" type="ORF">EI77_04018</name>
</gene>
<dbReference type="EMBL" id="SOCA01000010">
    <property type="protein sequence ID" value="TDU64568.1"/>
    <property type="molecule type" value="Genomic_DNA"/>
</dbReference>
<accession>A0A4R7RK88</accession>
<comment type="caution">
    <text evidence="3">The sequence shown here is derived from an EMBL/GenBank/DDBJ whole genome shotgun (WGS) entry which is preliminary data.</text>
</comment>
<reference evidence="3 4" key="1">
    <citation type="submission" date="2019-03" db="EMBL/GenBank/DDBJ databases">
        <title>Genomic Encyclopedia of Archaeal and Bacterial Type Strains, Phase II (KMG-II): from individual species to whole genera.</title>
        <authorList>
            <person name="Goeker M."/>
        </authorList>
    </citation>
    <scope>NUCLEOTIDE SEQUENCE [LARGE SCALE GENOMIC DNA]</scope>
    <source>
        <strain evidence="3 4">ATCC 25309</strain>
    </source>
</reference>
<sequence length="327" mass="35515">MKTHLLLEHGTGSLWRVLALACVAVSAQAQQQPNYNYPPQGGYAQPRYQQYPSQAPAYSQQGYQEPVYQTEYVSPIEFLPTVGRKFGSMFRRVFYGDSQPQGYSPHGYPMPGSGGNLDSAPPSYQSHYGQPQTGINQPRYQQPPAYAQPGYQQPPSSYPQQPRYQQAPGTQAPQYQLPPPPTKSQTPPPSGRVSNPPTSKSTPAPKTSQAPPKKYTPPTLSKKSTPAMEEMPPPVEKKDTAAASKTEYYPLPGGKPKTEDAKPSSAPSKPATDKTAGNNGSFLKGKRASKEGRVISPYPPYQELDVTGLSSGSLALDPTTQKVFEVP</sequence>
<feature type="compositionally biased region" description="Pro residues" evidence="1">
    <location>
        <begin position="176"/>
        <end position="190"/>
    </location>
</feature>
<keyword evidence="2" id="KW-0732">Signal</keyword>
<protein>
    <submittedName>
        <fullName evidence="3">Uncharacterized protein</fullName>
    </submittedName>
</protein>
<dbReference type="Proteomes" id="UP000295662">
    <property type="component" value="Unassembled WGS sequence"/>
</dbReference>
<dbReference type="OrthoDB" id="200447at2"/>
<proteinExistence type="predicted"/>
<evidence type="ECO:0000313" key="4">
    <source>
        <dbReference type="Proteomes" id="UP000295662"/>
    </source>
</evidence>
<keyword evidence="4" id="KW-1185">Reference proteome</keyword>
<evidence type="ECO:0000256" key="2">
    <source>
        <dbReference type="SAM" id="SignalP"/>
    </source>
</evidence>
<feature type="region of interest" description="Disordered" evidence="1">
    <location>
        <begin position="102"/>
        <end position="300"/>
    </location>
</feature>
<dbReference type="AlphaFoldDB" id="A0A4R7RK88"/>
<feature type="compositionally biased region" description="Polar residues" evidence="1">
    <location>
        <begin position="122"/>
        <end position="136"/>
    </location>
</feature>
<feature type="compositionally biased region" description="Low complexity" evidence="1">
    <location>
        <begin position="194"/>
        <end position="208"/>
    </location>
</feature>
<feature type="chain" id="PRO_5020896531" evidence="2">
    <location>
        <begin position="30"/>
        <end position="327"/>
    </location>
</feature>
<organism evidence="3 4">
    <name type="scientific">Prosthecobacter fusiformis</name>
    <dbReference type="NCBI Taxonomy" id="48464"/>
    <lineage>
        <taxon>Bacteria</taxon>
        <taxon>Pseudomonadati</taxon>
        <taxon>Verrucomicrobiota</taxon>
        <taxon>Verrucomicrobiia</taxon>
        <taxon>Verrucomicrobiales</taxon>
        <taxon>Verrucomicrobiaceae</taxon>
        <taxon>Prosthecobacter</taxon>
    </lineage>
</organism>
<feature type="compositionally biased region" description="Low complexity" evidence="1">
    <location>
        <begin position="137"/>
        <end position="169"/>
    </location>
</feature>
<dbReference type="RefSeq" id="WP_133797009.1">
    <property type="nucleotide sequence ID" value="NZ_SOCA01000010.1"/>
</dbReference>